<keyword evidence="1" id="KW-1133">Transmembrane helix</keyword>
<comment type="caution">
    <text evidence="2">The sequence shown here is derived from an EMBL/GenBank/DDBJ whole genome shotgun (WGS) entry which is preliminary data.</text>
</comment>
<dbReference type="Proteomes" id="UP000294802">
    <property type="component" value="Unassembled WGS sequence"/>
</dbReference>
<proteinExistence type="predicted"/>
<evidence type="ECO:0000313" key="3">
    <source>
        <dbReference type="Proteomes" id="UP000294802"/>
    </source>
</evidence>
<evidence type="ECO:0000313" key="2">
    <source>
        <dbReference type="EMBL" id="TDM11933.1"/>
    </source>
</evidence>
<keyword evidence="3" id="KW-1185">Reference proteome</keyword>
<dbReference type="RefSeq" id="WP_133443583.1">
    <property type="nucleotide sequence ID" value="NZ_SCWB01000007.1"/>
</dbReference>
<protein>
    <submittedName>
        <fullName evidence="2">Uncharacterized protein</fullName>
    </submittedName>
</protein>
<keyword evidence="1" id="KW-0812">Transmembrane</keyword>
<gene>
    <name evidence="2" type="ORF">ERX29_04900</name>
</gene>
<organism evidence="2 3">
    <name type="scientific">Macrococcus lamae</name>
    <dbReference type="NCBI Taxonomy" id="198484"/>
    <lineage>
        <taxon>Bacteria</taxon>
        <taxon>Bacillati</taxon>
        <taxon>Bacillota</taxon>
        <taxon>Bacilli</taxon>
        <taxon>Bacillales</taxon>
        <taxon>Staphylococcaceae</taxon>
        <taxon>Macrococcus</taxon>
    </lineage>
</organism>
<keyword evidence="1" id="KW-0472">Membrane</keyword>
<dbReference type="EMBL" id="SCWB01000007">
    <property type="protein sequence ID" value="TDM11933.1"/>
    <property type="molecule type" value="Genomic_DNA"/>
</dbReference>
<sequence length="72" mass="8179">MLKKIIWTCCYFIPITLLLDSQYSFAREVSYNKHLLSLSSSDSKLDVNAVAAALLITLIGGIYIIVERKREQ</sequence>
<reference evidence="2 3" key="1">
    <citation type="submission" date="2019-01" db="EMBL/GenBank/DDBJ databases">
        <title>Draft genome sequences of the type strains of six Macrococcus species.</title>
        <authorList>
            <person name="Mazhar S."/>
            <person name="Altermann E."/>
            <person name="Hill C."/>
            <person name="Mcauliffe O."/>
        </authorList>
    </citation>
    <scope>NUCLEOTIDE SEQUENCE [LARGE SCALE GENOMIC DNA]</scope>
    <source>
        <strain evidence="2 3">CCM4815</strain>
    </source>
</reference>
<evidence type="ECO:0000256" key="1">
    <source>
        <dbReference type="SAM" id="Phobius"/>
    </source>
</evidence>
<feature type="transmembrane region" description="Helical" evidence="1">
    <location>
        <begin position="50"/>
        <end position="66"/>
    </location>
</feature>
<accession>A0A4R6BUG0</accession>
<name>A0A4R6BUG0_9STAP</name>
<dbReference type="AlphaFoldDB" id="A0A4R6BUG0"/>